<keyword evidence="6 7" id="KW-0472">Membrane</keyword>
<dbReference type="Pfam" id="PF06645">
    <property type="entry name" value="SPC12"/>
    <property type="match status" value="1"/>
</dbReference>
<sequence>MHRDPRNPAHWPFSANHRLFPLPPSLPRLHPARFASFSAAPRRQMANDAALRASLVWLAVAMVVVGLWMHSFKKAMATYGAGVLGIAGVLLPDWDYFDRDFSKWTTPISPEERAAIASRGSGLARFRMYPLRLAVYTCVYGYGLYKWWVFVSS</sequence>
<evidence type="ECO:0000313" key="8">
    <source>
        <dbReference type="EMBL" id="KCW66520.1"/>
    </source>
</evidence>
<feature type="transmembrane region" description="Helical" evidence="7">
    <location>
        <begin position="129"/>
        <end position="148"/>
    </location>
</feature>
<dbReference type="InterPro" id="IPR009542">
    <property type="entry name" value="Spc1/SPCS1"/>
</dbReference>
<evidence type="ECO:0000256" key="7">
    <source>
        <dbReference type="SAM" id="Phobius"/>
    </source>
</evidence>
<evidence type="ECO:0000256" key="2">
    <source>
        <dbReference type="ARBA" id="ARBA00005245"/>
    </source>
</evidence>
<comment type="subcellular location">
    <subcellularLocation>
        <location evidence="1">Endoplasmic reticulum membrane</location>
        <topology evidence="1">Multi-pass membrane protein</topology>
    </subcellularLocation>
</comment>
<dbReference type="GO" id="GO:0006465">
    <property type="term" value="P:signal peptide processing"/>
    <property type="evidence" value="ECO:0007669"/>
    <property type="project" value="InterPro"/>
</dbReference>
<evidence type="ECO:0000256" key="4">
    <source>
        <dbReference type="ARBA" id="ARBA00022824"/>
    </source>
</evidence>
<dbReference type="OrthoDB" id="1861824at2759"/>
<comment type="similarity">
    <text evidence="2">Belongs to the SPCS1 family.</text>
</comment>
<accession>A0A059BLF4</accession>
<organism evidence="8">
    <name type="scientific">Eucalyptus grandis</name>
    <name type="common">Flooded gum</name>
    <dbReference type="NCBI Taxonomy" id="71139"/>
    <lineage>
        <taxon>Eukaryota</taxon>
        <taxon>Viridiplantae</taxon>
        <taxon>Streptophyta</taxon>
        <taxon>Embryophyta</taxon>
        <taxon>Tracheophyta</taxon>
        <taxon>Spermatophyta</taxon>
        <taxon>Magnoliopsida</taxon>
        <taxon>eudicotyledons</taxon>
        <taxon>Gunneridae</taxon>
        <taxon>Pentapetalae</taxon>
        <taxon>rosids</taxon>
        <taxon>malvids</taxon>
        <taxon>Myrtales</taxon>
        <taxon>Myrtaceae</taxon>
        <taxon>Myrtoideae</taxon>
        <taxon>Eucalypteae</taxon>
        <taxon>Eucalyptus</taxon>
    </lineage>
</organism>
<dbReference type="AlphaFoldDB" id="A0A059BLF4"/>
<keyword evidence="4" id="KW-0256">Endoplasmic reticulum</keyword>
<dbReference type="STRING" id="71139.A0A059BLF4"/>
<dbReference type="GO" id="GO:0005787">
    <property type="term" value="C:signal peptidase complex"/>
    <property type="evidence" value="ECO:0007669"/>
    <property type="project" value="InterPro"/>
</dbReference>
<evidence type="ECO:0000256" key="6">
    <source>
        <dbReference type="ARBA" id="ARBA00023136"/>
    </source>
</evidence>
<dbReference type="Gramene" id="KCW66520">
    <property type="protein sequence ID" value="KCW66520"/>
    <property type="gene ID" value="EUGRSUZ_F00324"/>
</dbReference>
<evidence type="ECO:0008006" key="9">
    <source>
        <dbReference type="Google" id="ProtNLM"/>
    </source>
</evidence>
<protein>
    <recommendedName>
        <fullName evidence="9">Signal peptidase complex-like protein DTM1</fullName>
    </recommendedName>
</protein>
<keyword evidence="3 7" id="KW-0812">Transmembrane</keyword>
<feature type="transmembrane region" description="Helical" evidence="7">
    <location>
        <begin position="49"/>
        <end position="70"/>
    </location>
</feature>
<dbReference type="InParanoid" id="A0A059BLF4"/>
<evidence type="ECO:0000256" key="3">
    <source>
        <dbReference type="ARBA" id="ARBA00022692"/>
    </source>
</evidence>
<dbReference type="eggNOG" id="ENOG502S4VD">
    <property type="taxonomic scope" value="Eukaryota"/>
</dbReference>
<gene>
    <name evidence="8" type="ORF">EUGRSUZ_F00324</name>
</gene>
<dbReference type="FunCoup" id="A0A059BLF4">
    <property type="interactions" value="321"/>
</dbReference>
<dbReference type="GO" id="GO:0048658">
    <property type="term" value="P:anther wall tapetum development"/>
    <property type="evidence" value="ECO:0007669"/>
    <property type="project" value="EnsemblPlants"/>
</dbReference>
<proteinExistence type="inferred from homology"/>
<reference evidence="8" key="1">
    <citation type="submission" date="2013-07" db="EMBL/GenBank/DDBJ databases">
        <title>The genome of Eucalyptus grandis.</title>
        <authorList>
            <person name="Schmutz J."/>
            <person name="Hayes R."/>
            <person name="Myburg A."/>
            <person name="Tuskan G."/>
            <person name="Grattapaglia D."/>
            <person name="Rokhsar D.S."/>
        </authorList>
    </citation>
    <scope>NUCLEOTIDE SEQUENCE</scope>
    <source>
        <tissue evidence="8">Leaf extractions</tissue>
    </source>
</reference>
<keyword evidence="5 7" id="KW-1133">Transmembrane helix</keyword>
<feature type="transmembrane region" description="Helical" evidence="7">
    <location>
        <begin position="76"/>
        <end position="94"/>
    </location>
</feature>
<dbReference type="GO" id="GO:0009555">
    <property type="term" value="P:pollen development"/>
    <property type="evidence" value="ECO:0007669"/>
    <property type="project" value="EnsemblPlants"/>
</dbReference>
<dbReference type="PANTHER" id="PTHR38354">
    <property type="entry name" value="SIGNAL PEPTIDASE COMPLEX-LIKE PROTEIN DTM1"/>
    <property type="match status" value="1"/>
</dbReference>
<evidence type="ECO:0000256" key="5">
    <source>
        <dbReference type="ARBA" id="ARBA00022989"/>
    </source>
</evidence>
<dbReference type="OMA" id="RWWIYIS"/>
<name>A0A059BLF4_EUCGR</name>
<dbReference type="KEGG" id="egr:104447948"/>
<dbReference type="EMBL" id="KK198758">
    <property type="protein sequence ID" value="KCW66520.1"/>
    <property type="molecule type" value="Genomic_DNA"/>
</dbReference>
<dbReference type="InterPro" id="IPR039955">
    <property type="entry name" value="DTM1"/>
</dbReference>
<evidence type="ECO:0000256" key="1">
    <source>
        <dbReference type="ARBA" id="ARBA00004477"/>
    </source>
</evidence>
<dbReference type="PANTHER" id="PTHR38354:SF2">
    <property type="entry name" value="SIGNAL PEPTIDASE COMPLEX-LIKE PROTEIN DTM1"/>
    <property type="match status" value="1"/>
</dbReference>